<dbReference type="Pfam" id="PF13175">
    <property type="entry name" value="AAA_15"/>
    <property type="match status" value="1"/>
</dbReference>
<dbReference type="PANTHER" id="PTHR43581:SF2">
    <property type="entry name" value="EXCINUCLEASE ATPASE SUBUNIT"/>
    <property type="match status" value="1"/>
</dbReference>
<dbReference type="HOGENOM" id="CLU_032548_1_1_6"/>
<dbReference type="PANTHER" id="PTHR43581">
    <property type="entry name" value="ATP/GTP PHOSPHATASE"/>
    <property type="match status" value="1"/>
</dbReference>
<keyword evidence="3" id="KW-1185">Reference proteome</keyword>
<dbReference type="InterPro" id="IPR027417">
    <property type="entry name" value="P-loop_NTPase"/>
</dbReference>
<evidence type="ECO:0000313" key="3">
    <source>
        <dbReference type="Proteomes" id="UP000030901"/>
    </source>
</evidence>
<proteinExistence type="predicted"/>
<dbReference type="SUPFAM" id="SSF52540">
    <property type="entry name" value="P-loop containing nucleoside triphosphate hydrolases"/>
    <property type="match status" value="1"/>
</dbReference>
<dbReference type="Gene3D" id="3.40.50.300">
    <property type="entry name" value="P-loop containing nucleotide triphosphate hydrolases"/>
    <property type="match status" value="1"/>
</dbReference>
<dbReference type="InterPro" id="IPR051396">
    <property type="entry name" value="Bact_Antivir_Def_Nuclease"/>
</dbReference>
<reference evidence="2 3" key="1">
    <citation type="journal article" date="2014" name="Appl. Environ. Microbiol.">
        <title>Gut symbionts from distinct hosts exhibit genotoxic activity via divergent colibactin biosynthetic pathways.</title>
        <authorList>
            <person name="Engel P."/>
            <person name="Vizcaino M.I."/>
            <person name="Crawford J.M."/>
        </authorList>
    </citation>
    <scope>NUCLEOTIDE SEQUENCE [LARGE SCALE GENOMIC DNA]</scope>
    <source>
        <strain evidence="2 3">PEB0191</strain>
    </source>
</reference>
<feature type="domain" description="Endonuclease GajA/Old nuclease/RecF-like AAA" evidence="1">
    <location>
        <begin position="1"/>
        <end position="464"/>
    </location>
</feature>
<sequence length="517" mass="60101">MLVSLGVENFRSFKKKTNIELKPITVFVGKNSSGKSSFLRLFPLFRQSIEANTTGPILWFGRYVDFGDFNKALYKQAKDKNIKFFFKFIIPPSSSLVYKSIIGDEKETQINIELIVGSDQKKTKYKSINISFNNIKVSITNNDEKGIDYSFYENGNKMFEKTFPDLKLEKLYRSFILPYVNYSISTIGNNHTLLIQKYAFGGIIELISFNEKVEKKLIKYFSPNPEMELIHNFVRNLKLDMLEKDSFLDSLKKSFLNNKTFIENLNNNYDQIYEDIFPSLLFSKINSILTEINYNLNETFSKIRYIAPIRAIAERFYRFQDLQINEMDHTGSNVAMILNSLTQKEKNAFTAWVKKNFNFSISVEESGLHYTINIIDEDNITYNISDMGFGYSQLLPIIMSLWLETEKLTHRRNNELFFVIEQPELHLHPAYQTQLAKLFVNIIAKAPKKLKIKIIVETHSQHFINALGECVEKGKISKDDLSIIIFNKENTETDIQTAYFDEEGTLENWPIGFFSGE</sequence>
<evidence type="ECO:0000259" key="1">
    <source>
        <dbReference type="Pfam" id="PF13175"/>
    </source>
</evidence>
<evidence type="ECO:0000313" key="2">
    <source>
        <dbReference type="EMBL" id="AJA46007.1"/>
    </source>
</evidence>
<organism evidence="2 3">
    <name type="scientific">Frischella perrara</name>
    <dbReference type="NCBI Taxonomy" id="1267021"/>
    <lineage>
        <taxon>Bacteria</taxon>
        <taxon>Pseudomonadati</taxon>
        <taxon>Pseudomonadota</taxon>
        <taxon>Gammaproteobacteria</taxon>
        <taxon>Orbales</taxon>
        <taxon>Orbaceae</taxon>
        <taxon>Frischella</taxon>
    </lineage>
</organism>
<dbReference type="EMBL" id="CP009056">
    <property type="protein sequence ID" value="AJA46007.1"/>
    <property type="molecule type" value="Genomic_DNA"/>
</dbReference>
<dbReference type="Proteomes" id="UP000030901">
    <property type="component" value="Chromosome"/>
</dbReference>
<gene>
    <name evidence="2" type="ORF">FPB0191_02203</name>
</gene>
<dbReference type="KEGG" id="fpp:FPB0191_02203"/>
<accession>A0A0A7S589</accession>
<dbReference type="OrthoDB" id="3322489at2"/>
<dbReference type="AlphaFoldDB" id="A0A0A7S589"/>
<protein>
    <recommendedName>
        <fullName evidence="1">Endonuclease GajA/Old nuclease/RecF-like AAA domain-containing protein</fullName>
    </recommendedName>
</protein>
<dbReference type="RefSeq" id="WP_039106106.1">
    <property type="nucleotide sequence ID" value="NZ_CP009056.1"/>
</dbReference>
<dbReference type="InterPro" id="IPR041685">
    <property type="entry name" value="AAA_GajA/Old/RecF-like"/>
</dbReference>
<name>A0A0A7S589_FRIPE</name>